<reference evidence="3 4" key="1">
    <citation type="journal article" date="2011" name="Stand. Genomic Sci.">
        <title>Complete genome sequence of Haliscomenobacter hydrossis type strain (O).</title>
        <authorList>
            <consortium name="US DOE Joint Genome Institute (JGI-PGF)"/>
            <person name="Daligault H."/>
            <person name="Lapidus A."/>
            <person name="Zeytun A."/>
            <person name="Nolan M."/>
            <person name="Lucas S."/>
            <person name="Del Rio T.G."/>
            <person name="Tice H."/>
            <person name="Cheng J.F."/>
            <person name="Tapia R."/>
            <person name="Han C."/>
            <person name="Goodwin L."/>
            <person name="Pitluck S."/>
            <person name="Liolios K."/>
            <person name="Pagani I."/>
            <person name="Ivanova N."/>
            <person name="Huntemann M."/>
            <person name="Mavromatis K."/>
            <person name="Mikhailova N."/>
            <person name="Pati A."/>
            <person name="Chen A."/>
            <person name="Palaniappan K."/>
            <person name="Land M."/>
            <person name="Hauser L."/>
            <person name="Brambilla E.M."/>
            <person name="Rohde M."/>
            <person name="Verbarg S."/>
            <person name="Goker M."/>
            <person name="Bristow J."/>
            <person name="Eisen J.A."/>
            <person name="Markowitz V."/>
            <person name="Hugenholtz P."/>
            <person name="Kyrpides N.C."/>
            <person name="Klenk H.P."/>
            <person name="Woyke T."/>
        </authorList>
    </citation>
    <scope>NUCLEOTIDE SEQUENCE [LARGE SCALE GENOMIC DNA]</scope>
    <source>
        <strain evidence="4">ATCC 27775 / DSM 1100 / LMG 10767 / O</strain>
    </source>
</reference>
<dbReference type="Proteomes" id="UP000008461">
    <property type="component" value="Chromosome"/>
</dbReference>
<dbReference type="EMBL" id="CP002691">
    <property type="protein sequence ID" value="AEE48063.1"/>
    <property type="molecule type" value="Genomic_DNA"/>
</dbReference>
<dbReference type="InterPro" id="IPR016181">
    <property type="entry name" value="Acyl_CoA_acyltransferase"/>
</dbReference>
<reference key="2">
    <citation type="submission" date="2011-04" db="EMBL/GenBank/DDBJ databases">
        <title>Complete sequence of chromosome of Haliscomenobacter hydrossis DSM 1100.</title>
        <authorList>
            <consortium name="US DOE Joint Genome Institute (JGI-PGF)"/>
            <person name="Lucas S."/>
            <person name="Han J."/>
            <person name="Lapidus A."/>
            <person name="Bruce D."/>
            <person name="Goodwin L."/>
            <person name="Pitluck S."/>
            <person name="Peters L."/>
            <person name="Kyrpides N."/>
            <person name="Mavromatis K."/>
            <person name="Ivanova N."/>
            <person name="Ovchinnikova G."/>
            <person name="Pagani I."/>
            <person name="Daligault H."/>
            <person name="Detter J.C."/>
            <person name="Han C."/>
            <person name="Land M."/>
            <person name="Hauser L."/>
            <person name="Markowitz V."/>
            <person name="Cheng J.-F."/>
            <person name="Hugenholtz P."/>
            <person name="Woyke T."/>
            <person name="Wu D."/>
            <person name="Verbarg S."/>
            <person name="Frueling A."/>
            <person name="Brambilla E."/>
            <person name="Klenk H.-P."/>
            <person name="Eisen J.A."/>
        </authorList>
    </citation>
    <scope>NUCLEOTIDE SEQUENCE</scope>
    <source>
        <strain>DSM 1100</strain>
    </source>
</reference>
<dbReference type="CDD" id="cd04301">
    <property type="entry name" value="NAT_SF"/>
    <property type="match status" value="1"/>
</dbReference>
<evidence type="ECO:0000313" key="3">
    <source>
        <dbReference type="EMBL" id="AEE48063.1"/>
    </source>
</evidence>
<proteinExistence type="predicted"/>
<dbReference type="Gene3D" id="3.40.630.30">
    <property type="match status" value="1"/>
</dbReference>
<dbReference type="RefSeq" id="WP_013762627.1">
    <property type="nucleotide sequence ID" value="NC_015510.1"/>
</dbReference>
<protein>
    <submittedName>
        <fullName evidence="3">GCN5-related N-acetyltransferase</fullName>
    </submittedName>
</protein>
<gene>
    <name evidence="3" type="ordered locus">Halhy_0150</name>
</gene>
<dbReference type="PROSITE" id="PS51186">
    <property type="entry name" value="GNAT"/>
    <property type="match status" value="1"/>
</dbReference>
<dbReference type="AlphaFoldDB" id="F4KTR9"/>
<keyword evidence="4" id="KW-1185">Reference proteome</keyword>
<dbReference type="GO" id="GO:0008080">
    <property type="term" value="F:N-acetyltransferase activity"/>
    <property type="evidence" value="ECO:0007669"/>
    <property type="project" value="InterPro"/>
</dbReference>
<feature type="domain" description="N-acetyltransferase" evidence="2">
    <location>
        <begin position="6"/>
        <end position="153"/>
    </location>
</feature>
<dbReference type="InterPro" id="IPR050769">
    <property type="entry name" value="NAT_camello-type"/>
</dbReference>
<evidence type="ECO:0000259" key="2">
    <source>
        <dbReference type="PROSITE" id="PS51186"/>
    </source>
</evidence>
<dbReference type="PANTHER" id="PTHR13947">
    <property type="entry name" value="GNAT FAMILY N-ACETYLTRANSFERASE"/>
    <property type="match status" value="1"/>
</dbReference>
<dbReference type="STRING" id="760192.Halhy_0150"/>
<dbReference type="PANTHER" id="PTHR13947:SF37">
    <property type="entry name" value="LD18367P"/>
    <property type="match status" value="1"/>
</dbReference>
<dbReference type="InterPro" id="IPR000182">
    <property type="entry name" value="GNAT_dom"/>
</dbReference>
<dbReference type="SUPFAM" id="SSF55729">
    <property type="entry name" value="Acyl-CoA N-acyltransferases (Nat)"/>
    <property type="match status" value="1"/>
</dbReference>
<evidence type="ECO:0000313" key="4">
    <source>
        <dbReference type="Proteomes" id="UP000008461"/>
    </source>
</evidence>
<name>F4KTR9_HALH1</name>
<dbReference type="eggNOG" id="COG0456">
    <property type="taxonomic scope" value="Bacteria"/>
</dbReference>
<organism evidence="3 4">
    <name type="scientific">Haliscomenobacter hydrossis (strain ATCC 27775 / DSM 1100 / LMG 10767 / O)</name>
    <dbReference type="NCBI Taxonomy" id="760192"/>
    <lineage>
        <taxon>Bacteria</taxon>
        <taxon>Pseudomonadati</taxon>
        <taxon>Bacteroidota</taxon>
        <taxon>Saprospiria</taxon>
        <taxon>Saprospirales</taxon>
        <taxon>Haliscomenobacteraceae</taxon>
        <taxon>Haliscomenobacter</taxon>
    </lineage>
</organism>
<keyword evidence="1" id="KW-0808">Transferase</keyword>
<sequence length="153" mass="17306">MPFTPITISPVSPADEQVQKLITKLDQFQIALYGRENCHLDSIEVLLQSGAHMLGAFSGDILVGMGAIKIMDGYAEVKRMYVEELHRGMGIAENILGRLEAYAMEQEVNRICLETGVYHEAAMRLYRKLGYRVIEQFGEYKVNGLSVFFEKQI</sequence>
<evidence type="ECO:0000256" key="1">
    <source>
        <dbReference type="ARBA" id="ARBA00022679"/>
    </source>
</evidence>
<dbReference type="KEGG" id="hhy:Halhy_0150"/>
<accession>F4KTR9</accession>
<dbReference type="Pfam" id="PF00583">
    <property type="entry name" value="Acetyltransf_1"/>
    <property type="match status" value="1"/>
</dbReference>
<dbReference type="HOGENOM" id="CLU_013985_11_8_10"/>